<reference evidence="4 5" key="1">
    <citation type="submission" date="2017-07" db="EMBL/GenBank/DDBJ databases">
        <title>Recovery of genomes from metagenomes via a dereplication, aggregation, and scoring strategy.</title>
        <authorList>
            <person name="Sieber C.M."/>
            <person name="Probst A.J."/>
            <person name="Sharrar A."/>
            <person name="Thomas B.C."/>
            <person name="Hess M."/>
            <person name="Tringe S.G."/>
            <person name="Banfield J.F."/>
        </authorList>
    </citation>
    <scope>NUCLEOTIDE SEQUENCE [LARGE SCALE GENOMIC DNA]</scope>
    <source>
        <strain evidence="4">JGI_Cruoil_03_44_89</strain>
    </source>
</reference>
<proteinExistence type="predicted"/>
<name>A0A235BZF4_UNCW3</name>
<dbReference type="PANTHER" id="PTHR13610">
    <property type="entry name" value="METHYLTRANSFERASE DOMAIN-CONTAINING PROTEIN"/>
    <property type="match status" value="1"/>
</dbReference>
<dbReference type="InterPro" id="IPR029063">
    <property type="entry name" value="SAM-dependent_MTases_sf"/>
</dbReference>
<dbReference type="GO" id="GO:0016279">
    <property type="term" value="F:protein-lysine N-methyltransferase activity"/>
    <property type="evidence" value="ECO:0007669"/>
    <property type="project" value="InterPro"/>
</dbReference>
<gene>
    <name evidence="4" type="ORF">CH333_00490</name>
</gene>
<organism evidence="4 5">
    <name type="scientific">candidate division WOR-3 bacterium JGI_Cruoil_03_44_89</name>
    <dbReference type="NCBI Taxonomy" id="1973748"/>
    <lineage>
        <taxon>Bacteria</taxon>
        <taxon>Bacteria division WOR-3</taxon>
    </lineage>
</organism>
<evidence type="ECO:0008006" key="6">
    <source>
        <dbReference type="Google" id="ProtNLM"/>
    </source>
</evidence>
<dbReference type="GO" id="GO:0032259">
    <property type="term" value="P:methylation"/>
    <property type="evidence" value="ECO:0007669"/>
    <property type="project" value="UniProtKB-KW"/>
</dbReference>
<evidence type="ECO:0000256" key="3">
    <source>
        <dbReference type="ARBA" id="ARBA00022691"/>
    </source>
</evidence>
<dbReference type="PANTHER" id="PTHR13610:SF11">
    <property type="entry name" value="METHYLTRANSFERASE DOMAIN-CONTAINING PROTEIN"/>
    <property type="match status" value="1"/>
</dbReference>
<evidence type="ECO:0000313" key="5">
    <source>
        <dbReference type="Proteomes" id="UP000215215"/>
    </source>
</evidence>
<dbReference type="Proteomes" id="UP000215215">
    <property type="component" value="Unassembled WGS sequence"/>
</dbReference>
<evidence type="ECO:0000313" key="4">
    <source>
        <dbReference type="EMBL" id="OYD17539.1"/>
    </source>
</evidence>
<keyword evidence="1" id="KW-0489">Methyltransferase</keyword>
<dbReference type="Gene3D" id="3.40.50.150">
    <property type="entry name" value="Vaccinia Virus protein VP39"/>
    <property type="match status" value="1"/>
</dbReference>
<evidence type="ECO:0000256" key="1">
    <source>
        <dbReference type="ARBA" id="ARBA00022603"/>
    </source>
</evidence>
<dbReference type="CDD" id="cd02440">
    <property type="entry name" value="AdoMet_MTases"/>
    <property type="match status" value="1"/>
</dbReference>
<dbReference type="EMBL" id="NOZQ01000005">
    <property type="protein sequence ID" value="OYD17539.1"/>
    <property type="molecule type" value="Genomic_DNA"/>
</dbReference>
<sequence>MCIFMWMLLSIFFAFLLWVIWKYWAVIIGAGYDPTPMGTVRRMLELAGVGENDVVYDLGCGDGRIVLTAAREFGARAVGIEADPVRFLIAYLRILFSDKRDRMTIKFGNFMNVPLGDATCITLFLFRRGNEMLTPKFEKELAPGTRIVSFVWRIQSWRPVKMDALQEIYLYVVPKPE</sequence>
<keyword evidence="3" id="KW-0949">S-adenosyl-L-methionine</keyword>
<accession>A0A235BZF4</accession>
<comment type="caution">
    <text evidence="4">The sequence shown here is derived from an EMBL/GenBank/DDBJ whole genome shotgun (WGS) entry which is preliminary data.</text>
</comment>
<protein>
    <recommendedName>
        <fullName evidence="6">SAM-dependent methyltransferase</fullName>
    </recommendedName>
</protein>
<dbReference type="SUPFAM" id="SSF53335">
    <property type="entry name" value="S-adenosyl-L-methionine-dependent methyltransferases"/>
    <property type="match status" value="1"/>
</dbReference>
<keyword evidence="2" id="KW-0808">Transferase</keyword>
<dbReference type="InterPro" id="IPR026170">
    <property type="entry name" value="FAM173A/B"/>
</dbReference>
<dbReference type="AlphaFoldDB" id="A0A235BZF4"/>
<evidence type="ECO:0000256" key="2">
    <source>
        <dbReference type="ARBA" id="ARBA00022679"/>
    </source>
</evidence>